<feature type="domain" description="NmrA-like" evidence="1">
    <location>
        <begin position="2"/>
        <end position="276"/>
    </location>
</feature>
<dbReference type="SUPFAM" id="SSF51735">
    <property type="entry name" value="NAD(P)-binding Rossmann-fold domains"/>
    <property type="match status" value="1"/>
</dbReference>
<evidence type="ECO:0000313" key="3">
    <source>
        <dbReference type="Proteomes" id="UP001059380"/>
    </source>
</evidence>
<dbReference type="Pfam" id="PF05368">
    <property type="entry name" value="NmrA"/>
    <property type="match status" value="1"/>
</dbReference>
<name>A0A9J7BMU5_9BACT</name>
<keyword evidence="3" id="KW-1185">Reference proteome</keyword>
<dbReference type="EMBL" id="CP093313">
    <property type="protein sequence ID" value="UWZ84204.1"/>
    <property type="molecule type" value="Genomic_DNA"/>
</dbReference>
<protein>
    <submittedName>
        <fullName evidence="2">SDR family NAD(P)-dependent oxidoreductase</fullName>
    </submittedName>
</protein>
<dbReference type="Gene3D" id="3.40.50.720">
    <property type="entry name" value="NAD(P)-binding Rossmann-like Domain"/>
    <property type="match status" value="1"/>
</dbReference>
<dbReference type="RefSeq" id="WP_260793708.1">
    <property type="nucleotide sequence ID" value="NZ_CP093313.1"/>
</dbReference>
<proteinExistence type="predicted"/>
<dbReference type="KEGG" id="orp:MOP44_27110"/>
<dbReference type="PANTHER" id="PTHR43162">
    <property type="match status" value="1"/>
</dbReference>
<accession>A0A9J7BMU5</accession>
<gene>
    <name evidence="2" type="ORF">MOP44_27110</name>
</gene>
<organism evidence="2 3">
    <name type="scientific">Occallatibacter riparius</name>
    <dbReference type="NCBI Taxonomy" id="1002689"/>
    <lineage>
        <taxon>Bacteria</taxon>
        <taxon>Pseudomonadati</taxon>
        <taxon>Acidobacteriota</taxon>
        <taxon>Terriglobia</taxon>
        <taxon>Terriglobales</taxon>
        <taxon>Acidobacteriaceae</taxon>
        <taxon>Occallatibacter</taxon>
    </lineage>
</organism>
<dbReference type="InterPro" id="IPR008030">
    <property type="entry name" value="NmrA-like"/>
</dbReference>
<evidence type="ECO:0000259" key="1">
    <source>
        <dbReference type="Pfam" id="PF05368"/>
    </source>
</evidence>
<dbReference type="Proteomes" id="UP001059380">
    <property type="component" value="Chromosome"/>
</dbReference>
<reference evidence="2" key="1">
    <citation type="submission" date="2021-04" db="EMBL/GenBank/DDBJ databases">
        <title>Phylogenetic analysis of Acidobacteriaceae.</title>
        <authorList>
            <person name="Qiu L."/>
            <person name="Zhang Q."/>
        </authorList>
    </citation>
    <scope>NUCLEOTIDE SEQUENCE</scope>
    <source>
        <strain evidence="2">DSM 25168</strain>
    </source>
</reference>
<dbReference type="AlphaFoldDB" id="A0A9J7BMU5"/>
<dbReference type="Gene3D" id="3.90.25.10">
    <property type="entry name" value="UDP-galactose 4-epimerase, domain 1"/>
    <property type="match status" value="1"/>
</dbReference>
<dbReference type="InterPro" id="IPR036291">
    <property type="entry name" value="NAD(P)-bd_dom_sf"/>
</dbReference>
<evidence type="ECO:0000313" key="2">
    <source>
        <dbReference type="EMBL" id="UWZ84204.1"/>
    </source>
</evidence>
<dbReference type="InterPro" id="IPR051604">
    <property type="entry name" value="Ergot_Alk_Oxidoreductase"/>
</dbReference>
<dbReference type="PANTHER" id="PTHR43162:SF1">
    <property type="entry name" value="PRESTALK A DIFFERENTIATION PROTEIN A"/>
    <property type="match status" value="1"/>
</dbReference>
<sequence>MKILVTGATGNVGREVVKNLLNRGVEVRALARKPESVSFPAGVEVVQGDLTDPESVRAAVNGVDKLFLLNAVVADELTQALITYGIAKREGIKHVTYVSVYKADHFRDVPHFASKVAVENALHEFGVPYTVLRPGYFFQNDLTLKPLLEQMGIYPMPIGTAGISAIDSRDIAEAAAITLTKQGHEGQTYDLVSSSQITGPGNAALWSKALGKDIFYTGHDFDAWEKQMSGQLPGWMAYDMRTMLEGYVERGFASTEADVARVTKLLGHAPRTYEAFVQEAAAAWANKEQR</sequence>